<dbReference type="GO" id="GO:0000981">
    <property type="term" value="F:DNA-binding transcription factor activity, RNA polymerase II-specific"/>
    <property type="evidence" value="ECO:0007669"/>
    <property type="project" value="TreeGrafter"/>
</dbReference>
<comment type="subcellular location">
    <subcellularLocation>
        <location evidence="1 7">Nucleus</location>
    </subcellularLocation>
</comment>
<dbReference type="InterPro" id="IPR001699">
    <property type="entry name" value="TF_T-box"/>
</dbReference>
<keyword evidence="10" id="KW-1185">Reference proteome</keyword>
<keyword evidence="2" id="KW-0217">Developmental protein</keyword>
<dbReference type="OrthoDB" id="7442607at2759"/>
<evidence type="ECO:0000256" key="4">
    <source>
        <dbReference type="ARBA" id="ARBA00023125"/>
    </source>
</evidence>
<gene>
    <name evidence="9" type="ORF">A3Q56_07433</name>
</gene>
<evidence type="ECO:0000256" key="6">
    <source>
        <dbReference type="ARBA" id="ARBA00023242"/>
    </source>
</evidence>
<dbReference type="FunFam" id="2.60.40.820:FF:000010">
    <property type="entry name" value="T-box transcription factor TBX6"/>
    <property type="match status" value="1"/>
</dbReference>
<dbReference type="InterPro" id="IPR036960">
    <property type="entry name" value="T-box_sf"/>
</dbReference>
<keyword evidence="3" id="KW-0805">Transcription regulation</keyword>
<dbReference type="GO" id="GO:0000785">
    <property type="term" value="C:chromatin"/>
    <property type="evidence" value="ECO:0007669"/>
    <property type="project" value="TreeGrafter"/>
</dbReference>
<comment type="caution">
    <text evidence="7">Lacks conserved residue(s) required for the propagation of feature annotation.</text>
</comment>
<keyword evidence="6 7" id="KW-0539">Nucleus</keyword>
<reference evidence="9 10" key="1">
    <citation type="submission" date="2016-04" db="EMBL/GenBank/DDBJ databases">
        <title>The genome of Intoshia linei affirms orthonectids as highly simplified spiralians.</title>
        <authorList>
            <person name="Mikhailov K.V."/>
            <person name="Slusarev G.S."/>
            <person name="Nikitin M.A."/>
            <person name="Logacheva M.D."/>
            <person name="Penin A."/>
            <person name="Aleoshin V."/>
            <person name="Panchin Y.V."/>
        </authorList>
    </citation>
    <scope>NUCLEOTIDE SEQUENCE [LARGE SCALE GENOMIC DNA]</scope>
    <source>
        <strain evidence="9">Intl2013</strain>
        <tissue evidence="9">Whole animal</tissue>
    </source>
</reference>
<dbReference type="Gene3D" id="2.60.40.820">
    <property type="entry name" value="Transcription factor, T-box"/>
    <property type="match status" value="1"/>
</dbReference>
<protein>
    <submittedName>
        <fullName evidence="9">Putative T-box protein 11</fullName>
    </submittedName>
</protein>
<comment type="caution">
    <text evidence="9">The sequence shown here is derived from an EMBL/GenBank/DDBJ whole genome shotgun (WGS) entry which is preliminary data.</text>
</comment>
<evidence type="ECO:0000256" key="7">
    <source>
        <dbReference type="PROSITE-ProRule" id="PRU00201"/>
    </source>
</evidence>
<dbReference type="InterPro" id="IPR018186">
    <property type="entry name" value="TF_T-box_CS"/>
</dbReference>
<dbReference type="PROSITE" id="PS50252">
    <property type="entry name" value="TBOX_3"/>
    <property type="match status" value="1"/>
</dbReference>
<dbReference type="GO" id="GO:0000978">
    <property type="term" value="F:RNA polymerase II cis-regulatory region sequence-specific DNA binding"/>
    <property type="evidence" value="ECO:0007669"/>
    <property type="project" value="InterPro"/>
</dbReference>
<name>A0A177AS74_9BILA</name>
<dbReference type="PRINTS" id="PR00937">
    <property type="entry name" value="TBOX"/>
</dbReference>
<dbReference type="Pfam" id="PF00907">
    <property type="entry name" value="T-box"/>
    <property type="match status" value="1"/>
</dbReference>
<dbReference type="GO" id="GO:0005634">
    <property type="term" value="C:nucleus"/>
    <property type="evidence" value="ECO:0007669"/>
    <property type="project" value="UniProtKB-SubCell"/>
</dbReference>
<dbReference type="AlphaFoldDB" id="A0A177AS74"/>
<organism evidence="9 10">
    <name type="scientific">Intoshia linei</name>
    <dbReference type="NCBI Taxonomy" id="1819745"/>
    <lineage>
        <taxon>Eukaryota</taxon>
        <taxon>Metazoa</taxon>
        <taxon>Spiralia</taxon>
        <taxon>Lophotrochozoa</taxon>
        <taxon>Mesozoa</taxon>
        <taxon>Orthonectida</taxon>
        <taxon>Rhopaluridae</taxon>
        <taxon>Intoshia</taxon>
    </lineage>
</organism>
<dbReference type="EMBL" id="LWCA01001575">
    <property type="protein sequence ID" value="OAF64856.1"/>
    <property type="molecule type" value="Genomic_DNA"/>
</dbReference>
<dbReference type="SMART" id="SM00425">
    <property type="entry name" value="TBOX"/>
    <property type="match status" value="1"/>
</dbReference>
<dbReference type="PANTHER" id="PTHR11267:SF181">
    <property type="entry name" value="OPTOMOTOR-BLIND PROTEIN"/>
    <property type="match status" value="1"/>
</dbReference>
<dbReference type="GO" id="GO:0045893">
    <property type="term" value="P:positive regulation of DNA-templated transcription"/>
    <property type="evidence" value="ECO:0007669"/>
    <property type="project" value="InterPro"/>
</dbReference>
<dbReference type="SUPFAM" id="SSF49417">
    <property type="entry name" value="p53-like transcription factors"/>
    <property type="match status" value="1"/>
</dbReference>
<keyword evidence="4 7" id="KW-0238">DNA-binding</keyword>
<keyword evidence="5" id="KW-0804">Transcription</keyword>
<evidence type="ECO:0000256" key="3">
    <source>
        <dbReference type="ARBA" id="ARBA00023015"/>
    </source>
</evidence>
<evidence type="ECO:0000313" key="9">
    <source>
        <dbReference type="EMBL" id="OAF64856.1"/>
    </source>
</evidence>
<accession>A0A177AS74</accession>
<dbReference type="PANTHER" id="PTHR11267">
    <property type="entry name" value="T-BOX PROTEIN-RELATED"/>
    <property type="match status" value="1"/>
</dbReference>
<dbReference type="InterPro" id="IPR046360">
    <property type="entry name" value="T-box_DNA-bd"/>
</dbReference>
<dbReference type="PROSITE" id="PS01283">
    <property type="entry name" value="TBOX_1"/>
    <property type="match status" value="1"/>
</dbReference>
<evidence type="ECO:0000256" key="1">
    <source>
        <dbReference type="ARBA" id="ARBA00004123"/>
    </source>
</evidence>
<evidence type="ECO:0000256" key="5">
    <source>
        <dbReference type="ARBA" id="ARBA00023163"/>
    </source>
</evidence>
<dbReference type="GO" id="GO:0001708">
    <property type="term" value="P:cell fate specification"/>
    <property type="evidence" value="ECO:0007669"/>
    <property type="project" value="TreeGrafter"/>
</dbReference>
<evidence type="ECO:0000256" key="2">
    <source>
        <dbReference type="ARBA" id="ARBA00022473"/>
    </source>
</evidence>
<dbReference type="InterPro" id="IPR008967">
    <property type="entry name" value="p53-like_TF_DNA-bd_sf"/>
</dbReference>
<evidence type="ECO:0000259" key="8">
    <source>
        <dbReference type="PROSITE" id="PS50252"/>
    </source>
</evidence>
<evidence type="ECO:0000313" key="10">
    <source>
        <dbReference type="Proteomes" id="UP000078046"/>
    </source>
</evidence>
<dbReference type="Proteomes" id="UP000078046">
    <property type="component" value="Unassembled WGS sequence"/>
</dbReference>
<feature type="domain" description="T-box" evidence="8">
    <location>
        <begin position="269"/>
        <end position="447"/>
    </location>
</feature>
<proteinExistence type="predicted"/>
<sequence>MNCNDENFIEAPLVLEKQKVKYSLINHDSHSDVQLKIFKLEDLSSSEGTNNSQSKSSLSLHSLDTKNFEFMDTNKKELKISIDSIIGEDRTKVSENSENNDSYYSTQNCSNSMNFVPQDNIRFNRPLPLHYPNNLMYKKNDSNLMNNLNFNTNQIQYINQISPFNQNPQRYDNVWQSSQYNPQYQLNINPKDLYQFLNGNVPQNVSTLAAMFAIMTPSSELTGQIELYRFHLKTKSKETQQIRSFVSMHPDIALSILQNLNTPEPIVSLEGNDLWKKFYDCGTEMIITKSGRRMFPSFQVNVKGLEPDVSYILLMDISPINDCRYKFDRNSWIVAGRADPEISKRMYVHPESPMTGEQWSQKPVSFHKMKLTNNIADRQGFSILNSMHKYHPRVHIVKVSDYMNTVYGSFRTYVFPETTFIAVTAYQNDKVTKLKINNNPFAKGFREVNGIKREKRNTNRFNRDMTAMNNYYNVDILQTFQPNIKKVKTEINTPIFENSVQKIYQENFQDLCKMQLNHSWEQVENNLRNSMRNSNSKPN</sequence>